<gene>
    <name evidence="3" type="ORF">MEDL_14508</name>
</gene>
<keyword evidence="2" id="KW-0472">Membrane</keyword>
<accession>A0A8S3QVF0</accession>
<comment type="caution">
    <text evidence="3">The sequence shown here is derived from an EMBL/GenBank/DDBJ whole genome shotgun (WGS) entry which is preliminary data.</text>
</comment>
<feature type="compositionally biased region" description="Low complexity" evidence="1">
    <location>
        <begin position="597"/>
        <end position="614"/>
    </location>
</feature>
<feature type="region of interest" description="Disordered" evidence="1">
    <location>
        <begin position="494"/>
        <end position="525"/>
    </location>
</feature>
<protein>
    <submittedName>
        <fullName evidence="3">SCN3B</fullName>
    </submittedName>
</protein>
<proteinExistence type="predicted"/>
<keyword evidence="2" id="KW-0812">Transmembrane</keyword>
<dbReference type="AlphaFoldDB" id="A0A8S3QVF0"/>
<sequence>MEGSTLNLTFKVQTIGCTHKGRYRNITIDRKLEYHILLEPEVIEIQLLNVTTNDSGVYSLHKGEQFSFVRHKGTESDAECQTFIIRIQCAIKGITRALVSSTMWSIRHNKIEVNRGNLSRQSSRIVSRLAILFGLPIFNVNISDNDTYDCHQYFDHDRIILHVVKLRFINQTDNNTIVGQEGTFMEINCSTDTPQYTTALKIESNETIKAIGDNQSQLITDAPAVTVRYTNEMIECVCNGFPAMYSVYRLDQISKYGMIVRSINLSTEIVAFTNFPFPYQRNGIYKCAVSNGIPDTNGDVLQTLSTNVKYEGPPVFAPENRNVKTGEVGQSITLSFYIYGYPDITEIFIEPIGRKPTNRKNSKEYNILESTLNYTDFDNIVGIDGYEILIESKVVDIDDFQTYRITAKNVLGEGYYHFDIVPNGCSENFPVGESKRKYFVIICSIATILCVHVIIIHVYLCVKHIKTRNQRHNIVGEDGNYHTYHEIGTISYRADTNSRPSDTNDNQGQNLATPQAPGVSTRVNLQSNGENTTELNADLLVDELQQRETTEVQRQHMSISSDDTNLSNVSQSRTPSIVIPSVDNGESSDQKSHSSNDSDSGSSNNVMVGNVGDGYENPYQTVLQDCPESRQYIEIMRERHNSMSSAESNSAKLN</sequence>
<feature type="region of interest" description="Disordered" evidence="1">
    <location>
        <begin position="548"/>
        <end position="654"/>
    </location>
</feature>
<organism evidence="3 4">
    <name type="scientific">Mytilus edulis</name>
    <name type="common">Blue mussel</name>
    <dbReference type="NCBI Taxonomy" id="6550"/>
    <lineage>
        <taxon>Eukaryota</taxon>
        <taxon>Metazoa</taxon>
        <taxon>Spiralia</taxon>
        <taxon>Lophotrochozoa</taxon>
        <taxon>Mollusca</taxon>
        <taxon>Bivalvia</taxon>
        <taxon>Autobranchia</taxon>
        <taxon>Pteriomorphia</taxon>
        <taxon>Mytilida</taxon>
        <taxon>Mytiloidea</taxon>
        <taxon>Mytilidae</taxon>
        <taxon>Mytilinae</taxon>
        <taxon>Mytilus</taxon>
    </lineage>
</organism>
<feature type="transmembrane region" description="Helical" evidence="2">
    <location>
        <begin position="438"/>
        <end position="462"/>
    </location>
</feature>
<keyword evidence="2" id="KW-1133">Transmembrane helix</keyword>
<name>A0A8S3QVF0_MYTED</name>
<dbReference type="OrthoDB" id="6091873at2759"/>
<dbReference type="EMBL" id="CAJPWZ010000724">
    <property type="protein sequence ID" value="CAG2199775.1"/>
    <property type="molecule type" value="Genomic_DNA"/>
</dbReference>
<feature type="compositionally biased region" description="Polar residues" evidence="1">
    <location>
        <begin position="494"/>
        <end position="513"/>
    </location>
</feature>
<evidence type="ECO:0000313" key="4">
    <source>
        <dbReference type="Proteomes" id="UP000683360"/>
    </source>
</evidence>
<evidence type="ECO:0000256" key="2">
    <source>
        <dbReference type="SAM" id="Phobius"/>
    </source>
</evidence>
<keyword evidence="4" id="KW-1185">Reference proteome</keyword>
<dbReference type="Proteomes" id="UP000683360">
    <property type="component" value="Unassembled WGS sequence"/>
</dbReference>
<feature type="compositionally biased region" description="Polar residues" evidence="1">
    <location>
        <begin position="642"/>
        <end position="654"/>
    </location>
</feature>
<reference evidence="3" key="1">
    <citation type="submission" date="2021-03" db="EMBL/GenBank/DDBJ databases">
        <authorList>
            <person name="Bekaert M."/>
        </authorList>
    </citation>
    <scope>NUCLEOTIDE SEQUENCE</scope>
</reference>
<feature type="compositionally biased region" description="Polar residues" evidence="1">
    <location>
        <begin position="555"/>
        <end position="575"/>
    </location>
</feature>
<evidence type="ECO:0000313" key="3">
    <source>
        <dbReference type="EMBL" id="CAG2199775.1"/>
    </source>
</evidence>
<evidence type="ECO:0000256" key="1">
    <source>
        <dbReference type="SAM" id="MobiDB-lite"/>
    </source>
</evidence>